<dbReference type="AlphaFoldDB" id="A0A4R5B7Z6"/>
<keyword evidence="2" id="KW-0479">Metal-binding</keyword>
<dbReference type="InterPro" id="IPR013785">
    <property type="entry name" value="Aldolase_TIM"/>
</dbReference>
<keyword evidence="8" id="KW-1185">Reference proteome</keyword>
<organism evidence="7 8">
    <name type="scientific">Actinomadura rubrisoli</name>
    <dbReference type="NCBI Taxonomy" id="2530368"/>
    <lineage>
        <taxon>Bacteria</taxon>
        <taxon>Bacillati</taxon>
        <taxon>Actinomycetota</taxon>
        <taxon>Actinomycetes</taxon>
        <taxon>Streptosporangiales</taxon>
        <taxon>Thermomonosporaceae</taxon>
        <taxon>Actinomadura</taxon>
    </lineage>
</organism>
<dbReference type="Proteomes" id="UP000294513">
    <property type="component" value="Unassembled WGS sequence"/>
</dbReference>
<dbReference type="SFLD" id="SFLDG01067">
    <property type="entry name" value="SPASM/twitch_domain_containing"/>
    <property type="match status" value="1"/>
</dbReference>
<evidence type="ECO:0000259" key="6">
    <source>
        <dbReference type="PROSITE" id="PS51918"/>
    </source>
</evidence>
<evidence type="ECO:0000256" key="4">
    <source>
        <dbReference type="ARBA" id="ARBA00023014"/>
    </source>
</evidence>
<evidence type="ECO:0000256" key="1">
    <source>
        <dbReference type="ARBA" id="ARBA00022691"/>
    </source>
</evidence>
<evidence type="ECO:0000256" key="2">
    <source>
        <dbReference type="ARBA" id="ARBA00022723"/>
    </source>
</evidence>
<dbReference type="PANTHER" id="PTHR22960:SF0">
    <property type="entry name" value="MOLYBDENUM COFACTOR BIOSYNTHESIS PROTEIN 1"/>
    <property type="match status" value="1"/>
</dbReference>
<dbReference type="InterPro" id="IPR007197">
    <property type="entry name" value="rSAM"/>
</dbReference>
<evidence type="ECO:0000256" key="3">
    <source>
        <dbReference type="ARBA" id="ARBA00023004"/>
    </source>
</evidence>
<protein>
    <submittedName>
        <fullName evidence="7">Radical SAM protein</fullName>
    </submittedName>
</protein>
<dbReference type="GO" id="GO:0051536">
    <property type="term" value="F:iron-sulfur cluster binding"/>
    <property type="evidence" value="ECO:0007669"/>
    <property type="project" value="UniProtKB-KW"/>
</dbReference>
<dbReference type="SMART" id="SM00729">
    <property type="entry name" value="Elp3"/>
    <property type="match status" value="1"/>
</dbReference>
<feature type="domain" description="Radical SAM core" evidence="6">
    <location>
        <begin position="4"/>
        <end position="239"/>
    </location>
</feature>
<evidence type="ECO:0000256" key="5">
    <source>
        <dbReference type="ARBA" id="ARBA00023150"/>
    </source>
</evidence>
<evidence type="ECO:0000313" key="8">
    <source>
        <dbReference type="Proteomes" id="UP000294513"/>
    </source>
</evidence>
<keyword evidence="3" id="KW-0408">Iron</keyword>
<dbReference type="InterPro" id="IPR058240">
    <property type="entry name" value="rSAM_sf"/>
</dbReference>
<dbReference type="OrthoDB" id="9763101at2"/>
<dbReference type="SFLD" id="SFLDS00029">
    <property type="entry name" value="Radical_SAM"/>
    <property type="match status" value="1"/>
</dbReference>
<dbReference type="CDD" id="cd01335">
    <property type="entry name" value="Radical_SAM"/>
    <property type="match status" value="1"/>
</dbReference>
<keyword evidence="5" id="KW-0501">Molybdenum cofactor biosynthesis</keyword>
<name>A0A4R5B7Z6_9ACTN</name>
<keyword evidence="1" id="KW-0949">S-adenosyl-L-methionine</keyword>
<dbReference type="SUPFAM" id="SSF102114">
    <property type="entry name" value="Radical SAM enzymes"/>
    <property type="match status" value="1"/>
</dbReference>
<dbReference type="GO" id="GO:0006777">
    <property type="term" value="P:Mo-molybdopterin cofactor biosynthetic process"/>
    <property type="evidence" value="ECO:0007669"/>
    <property type="project" value="UniProtKB-KW"/>
</dbReference>
<dbReference type="GO" id="GO:0061798">
    <property type="term" value="F:GTP 3',8'-cyclase activity"/>
    <property type="evidence" value="ECO:0007669"/>
    <property type="project" value="TreeGrafter"/>
</dbReference>
<dbReference type="EMBL" id="SMKU01000150">
    <property type="protein sequence ID" value="TDD80586.1"/>
    <property type="molecule type" value="Genomic_DNA"/>
</dbReference>
<comment type="caution">
    <text evidence="7">The sequence shown here is derived from an EMBL/GenBank/DDBJ whole genome shotgun (WGS) entry which is preliminary data.</text>
</comment>
<dbReference type="InterPro" id="IPR006638">
    <property type="entry name" value="Elp3/MiaA/NifB-like_rSAM"/>
</dbReference>
<dbReference type="PANTHER" id="PTHR22960">
    <property type="entry name" value="MOLYBDOPTERIN COFACTOR SYNTHESIS PROTEIN A"/>
    <property type="match status" value="1"/>
</dbReference>
<sequence>MDDGKGRLPQFRVTLNARCGRACFFCRPSGEAIATAAGAELAVDDLIRTASAVRAHGVDGIKLTGGDPALYGPLEEAVGRLRTEAGFTSIELISRHPLIGDRAKGLAELGVTVFNMSVDTLDPELHHEICGVDDLPEVLHALGQCVATGVPTKVNTVVMSGVNDAELPGLVEYCEDLGVRTLKFLDVIKDLDGGTESFARRLAIRRGSTLPDLYLPLAELTARFRARASREETRSQGGLGHPMTVLVLGSGMELVVKDSTAGAWYGDICGGCPLYPCHDALMALRLTADLRLQFCLLREDISIPLADGLSDGTLEELVAGALGEYAGASFRTPTPRLEVLKS</sequence>
<keyword evidence="4" id="KW-0411">Iron-sulfur</keyword>
<dbReference type="GO" id="GO:0061799">
    <property type="term" value="F:cyclic pyranopterin monophosphate synthase activity"/>
    <property type="evidence" value="ECO:0007669"/>
    <property type="project" value="TreeGrafter"/>
</dbReference>
<dbReference type="GO" id="GO:0046872">
    <property type="term" value="F:metal ion binding"/>
    <property type="evidence" value="ECO:0007669"/>
    <property type="project" value="UniProtKB-KW"/>
</dbReference>
<dbReference type="PROSITE" id="PS51918">
    <property type="entry name" value="RADICAL_SAM"/>
    <property type="match status" value="1"/>
</dbReference>
<reference evidence="7 8" key="1">
    <citation type="submission" date="2019-03" db="EMBL/GenBank/DDBJ databases">
        <title>Draft genome sequences of novel Actinobacteria.</title>
        <authorList>
            <person name="Sahin N."/>
            <person name="Ay H."/>
            <person name="Saygin H."/>
        </authorList>
    </citation>
    <scope>NUCLEOTIDE SEQUENCE [LARGE SCALE GENOMIC DNA]</scope>
    <source>
        <strain evidence="7 8">H3C3</strain>
    </source>
</reference>
<dbReference type="RefSeq" id="WP_131897537.1">
    <property type="nucleotide sequence ID" value="NZ_SMKU01000150.1"/>
</dbReference>
<gene>
    <name evidence="7" type="ORF">E1298_25590</name>
</gene>
<dbReference type="Gene3D" id="3.20.20.70">
    <property type="entry name" value="Aldolase class I"/>
    <property type="match status" value="1"/>
</dbReference>
<proteinExistence type="predicted"/>
<dbReference type="Pfam" id="PF04055">
    <property type="entry name" value="Radical_SAM"/>
    <property type="match status" value="1"/>
</dbReference>
<accession>A0A4R5B7Z6</accession>
<evidence type="ECO:0000313" key="7">
    <source>
        <dbReference type="EMBL" id="TDD80586.1"/>
    </source>
</evidence>
<dbReference type="InterPro" id="IPR050105">
    <property type="entry name" value="MoCo_biosynth_MoaA/MoaC"/>
</dbReference>